<dbReference type="SMART" id="SM00179">
    <property type="entry name" value="EGF_CA"/>
    <property type="match status" value="1"/>
</dbReference>
<dbReference type="OrthoDB" id="4062651at2759"/>
<feature type="domain" description="EGF-like" evidence="6">
    <location>
        <begin position="156"/>
        <end position="219"/>
    </location>
</feature>
<name>A0A7J7NA54_9MAGN</name>
<feature type="signal peptide" evidence="4">
    <location>
        <begin position="1"/>
        <end position="32"/>
    </location>
</feature>
<sequence>MSFKYLYSKRNKRAIMFIQLLICLSWLTSASATLEAKPGCQSTCGNVKIPYPFGVGSNCSIHPSYSIDCDKSYNPHMPFISTTNLRVRVVNISETEVRIANKVAGSCHGDLTLKNLTQTNMSGTPYTLSGMRNKFYGTGCNTLALIRWSMENYIAGCVSYCSNGTVQEVPVVLDWAIGENRTFACKYYDTCYNANDTSGYRCNCPSGYMGNPYLTNGCQDECKNNPCIGSCKNTPGDYKCSCPMSYHGDGRHDGTGCNQRFPTMKVVLGKIHS</sequence>
<keyword evidence="2 4" id="KW-0732">Signal</keyword>
<proteinExistence type="predicted"/>
<reference evidence="7 8" key="1">
    <citation type="journal article" date="2020" name="IScience">
        <title>Genome Sequencing of the Endangered Kingdonia uniflora (Circaeasteraceae, Ranunculales) Reveals Potential Mechanisms of Evolutionary Specialization.</title>
        <authorList>
            <person name="Sun Y."/>
            <person name="Deng T."/>
            <person name="Zhang A."/>
            <person name="Moore M.J."/>
            <person name="Landis J.B."/>
            <person name="Lin N."/>
            <person name="Zhang H."/>
            <person name="Zhang X."/>
            <person name="Huang J."/>
            <person name="Zhang X."/>
            <person name="Sun H."/>
            <person name="Wang H."/>
        </authorList>
    </citation>
    <scope>NUCLEOTIDE SEQUENCE [LARGE SCALE GENOMIC DNA]</scope>
    <source>
        <strain evidence="7">TB1705</strain>
        <tissue evidence="7">Leaf</tissue>
    </source>
</reference>
<keyword evidence="8" id="KW-1185">Reference proteome</keyword>
<dbReference type="InterPro" id="IPR001881">
    <property type="entry name" value="EGF-like_Ca-bd_dom"/>
</dbReference>
<dbReference type="InterPro" id="IPR000742">
    <property type="entry name" value="EGF"/>
</dbReference>
<evidence type="ECO:0000256" key="1">
    <source>
        <dbReference type="ARBA" id="ARBA00004167"/>
    </source>
</evidence>
<dbReference type="InterPro" id="IPR025287">
    <property type="entry name" value="WAK_GUB"/>
</dbReference>
<dbReference type="SMART" id="SM00181">
    <property type="entry name" value="EGF"/>
    <property type="match status" value="2"/>
</dbReference>
<feature type="domain" description="EGF-like" evidence="6">
    <location>
        <begin position="221"/>
        <end position="258"/>
    </location>
</feature>
<dbReference type="Pfam" id="PF13947">
    <property type="entry name" value="GUB_WAK_bind"/>
    <property type="match status" value="1"/>
</dbReference>
<keyword evidence="3" id="KW-1015">Disulfide bond</keyword>
<evidence type="ECO:0000256" key="3">
    <source>
        <dbReference type="ARBA" id="ARBA00023157"/>
    </source>
</evidence>
<gene>
    <name evidence="7" type="ORF">GIB67_024745</name>
</gene>
<dbReference type="Pfam" id="PF00008">
    <property type="entry name" value="EGF"/>
    <property type="match status" value="1"/>
</dbReference>
<dbReference type="Proteomes" id="UP000541444">
    <property type="component" value="Unassembled WGS sequence"/>
</dbReference>
<dbReference type="PANTHER" id="PTHR33491">
    <property type="entry name" value="OSJNBA0016N04.9 PROTEIN"/>
    <property type="match status" value="1"/>
</dbReference>
<comment type="subcellular location">
    <subcellularLocation>
        <location evidence="1">Membrane</location>
        <topology evidence="1">Single-pass membrane protein</topology>
    </subcellularLocation>
</comment>
<dbReference type="CDD" id="cd00054">
    <property type="entry name" value="EGF_CA"/>
    <property type="match status" value="1"/>
</dbReference>
<dbReference type="GO" id="GO:0016020">
    <property type="term" value="C:membrane"/>
    <property type="evidence" value="ECO:0007669"/>
    <property type="project" value="UniProtKB-SubCell"/>
</dbReference>
<evidence type="ECO:0000313" key="7">
    <source>
        <dbReference type="EMBL" id="KAF6163890.1"/>
    </source>
</evidence>
<feature type="chain" id="PRO_5029866515" description="EGF-like domain-containing protein" evidence="4">
    <location>
        <begin position="33"/>
        <end position="273"/>
    </location>
</feature>
<dbReference type="GO" id="GO:0005509">
    <property type="term" value="F:calcium ion binding"/>
    <property type="evidence" value="ECO:0007669"/>
    <property type="project" value="InterPro"/>
</dbReference>
<dbReference type="EMBL" id="JACGCM010000957">
    <property type="protein sequence ID" value="KAF6163890.1"/>
    <property type="molecule type" value="Genomic_DNA"/>
</dbReference>
<evidence type="ECO:0000256" key="4">
    <source>
        <dbReference type="SAM" id="SignalP"/>
    </source>
</evidence>
<evidence type="ECO:0008006" key="9">
    <source>
        <dbReference type="Google" id="ProtNLM"/>
    </source>
</evidence>
<comment type="caution">
    <text evidence="7">The sequence shown here is derived from an EMBL/GenBank/DDBJ whole genome shotgun (WGS) entry which is preliminary data.</text>
</comment>
<evidence type="ECO:0000256" key="2">
    <source>
        <dbReference type="ARBA" id="ARBA00022729"/>
    </source>
</evidence>
<dbReference type="AlphaFoldDB" id="A0A7J7NA54"/>
<evidence type="ECO:0000259" key="5">
    <source>
        <dbReference type="SMART" id="SM00179"/>
    </source>
</evidence>
<evidence type="ECO:0000313" key="8">
    <source>
        <dbReference type="Proteomes" id="UP000541444"/>
    </source>
</evidence>
<evidence type="ECO:0000259" key="6">
    <source>
        <dbReference type="SMART" id="SM00181"/>
    </source>
</evidence>
<protein>
    <recommendedName>
        <fullName evidence="9">EGF-like domain-containing protein</fullName>
    </recommendedName>
</protein>
<organism evidence="7 8">
    <name type="scientific">Kingdonia uniflora</name>
    <dbReference type="NCBI Taxonomy" id="39325"/>
    <lineage>
        <taxon>Eukaryota</taxon>
        <taxon>Viridiplantae</taxon>
        <taxon>Streptophyta</taxon>
        <taxon>Embryophyta</taxon>
        <taxon>Tracheophyta</taxon>
        <taxon>Spermatophyta</taxon>
        <taxon>Magnoliopsida</taxon>
        <taxon>Ranunculales</taxon>
        <taxon>Circaeasteraceae</taxon>
        <taxon>Kingdonia</taxon>
    </lineage>
</organism>
<dbReference type="Gene3D" id="2.10.25.10">
    <property type="entry name" value="Laminin"/>
    <property type="match status" value="1"/>
</dbReference>
<accession>A0A7J7NA54</accession>
<dbReference type="GO" id="GO:0030247">
    <property type="term" value="F:polysaccharide binding"/>
    <property type="evidence" value="ECO:0007669"/>
    <property type="project" value="InterPro"/>
</dbReference>
<feature type="domain" description="EGF-like calcium-binding" evidence="5">
    <location>
        <begin position="220"/>
        <end position="258"/>
    </location>
</feature>